<evidence type="ECO:0000313" key="3">
    <source>
        <dbReference type="EMBL" id="KAG0566741.1"/>
    </source>
</evidence>
<name>A0A8T0H3W6_CERPU</name>
<dbReference type="SMART" id="SM00220">
    <property type="entry name" value="S_TKc"/>
    <property type="match status" value="1"/>
</dbReference>
<dbReference type="Pfam" id="PF03107">
    <property type="entry name" value="C1_2"/>
    <property type="match status" value="2"/>
</dbReference>
<reference evidence="3" key="1">
    <citation type="submission" date="2020-06" db="EMBL/GenBank/DDBJ databases">
        <title>WGS assembly of Ceratodon purpureus strain R40.</title>
        <authorList>
            <person name="Carey S.B."/>
            <person name="Jenkins J."/>
            <person name="Shu S."/>
            <person name="Lovell J.T."/>
            <person name="Sreedasyam A."/>
            <person name="Maumus F."/>
            <person name="Tiley G.P."/>
            <person name="Fernandez-Pozo N."/>
            <person name="Barry K."/>
            <person name="Chen C."/>
            <person name="Wang M."/>
            <person name="Lipzen A."/>
            <person name="Daum C."/>
            <person name="Saski C.A."/>
            <person name="Payton A.C."/>
            <person name="Mcbreen J.C."/>
            <person name="Conrad R.E."/>
            <person name="Kollar L.M."/>
            <person name="Olsson S."/>
            <person name="Huttunen S."/>
            <person name="Landis J.B."/>
            <person name="Wickett N.J."/>
            <person name="Johnson M.G."/>
            <person name="Rensing S.A."/>
            <person name="Grimwood J."/>
            <person name="Schmutz J."/>
            <person name="Mcdaniel S.F."/>
        </authorList>
    </citation>
    <scope>NUCLEOTIDE SEQUENCE</scope>
    <source>
        <strain evidence="3">R40</strain>
    </source>
</reference>
<dbReference type="GO" id="GO:0005524">
    <property type="term" value="F:ATP binding"/>
    <property type="evidence" value="ECO:0007669"/>
    <property type="project" value="InterPro"/>
</dbReference>
<gene>
    <name evidence="3" type="ORF">KC19_7G084300</name>
</gene>
<dbReference type="Pfam" id="PF07714">
    <property type="entry name" value="PK_Tyr_Ser-Thr"/>
    <property type="match status" value="1"/>
</dbReference>
<comment type="caution">
    <text evidence="3">The sequence shown here is derived from an EMBL/GenBank/DDBJ whole genome shotgun (WGS) entry which is preliminary data.</text>
</comment>
<dbReference type="InterPro" id="IPR000719">
    <property type="entry name" value="Prot_kinase_dom"/>
</dbReference>
<feature type="domain" description="Protein kinase" evidence="2">
    <location>
        <begin position="1"/>
        <end position="207"/>
    </location>
</feature>
<dbReference type="PANTHER" id="PTHR44329">
    <property type="entry name" value="SERINE/THREONINE-PROTEIN KINASE TNNI3K-RELATED"/>
    <property type="match status" value="1"/>
</dbReference>
<dbReference type="InterPro" id="IPR001245">
    <property type="entry name" value="Ser-Thr/Tyr_kinase_cat_dom"/>
</dbReference>
<protein>
    <recommendedName>
        <fullName evidence="2">Protein kinase domain-containing protein</fullName>
    </recommendedName>
</protein>
<dbReference type="PANTHER" id="PTHR44329:SF260">
    <property type="entry name" value="PROTEIN KINASE DOMAIN-CONTAINING PROTEIN"/>
    <property type="match status" value="1"/>
</dbReference>
<dbReference type="EMBL" id="CM026428">
    <property type="protein sequence ID" value="KAG0566741.1"/>
    <property type="molecule type" value="Genomic_DNA"/>
</dbReference>
<dbReference type="InterPro" id="IPR004146">
    <property type="entry name" value="DC1"/>
</dbReference>
<keyword evidence="4" id="KW-1185">Reference proteome</keyword>
<dbReference type="SUPFAM" id="SSF56112">
    <property type="entry name" value="Protein kinase-like (PK-like)"/>
    <property type="match status" value="1"/>
</dbReference>
<evidence type="ECO:0000313" key="4">
    <source>
        <dbReference type="Proteomes" id="UP000822688"/>
    </source>
</evidence>
<dbReference type="InterPro" id="IPR011009">
    <property type="entry name" value="Kinase-like_dom_sf"/>
</dbReference>
<dbReference type="PROSITE" id="PS50011">
    <property type="entry name" value="PROTEIN_KINASE_DOM"/>
    <property type="match status" value="1"/>
</dbReference>
<organism evidence="3 4">
    <name type="scientific">Ceratodon purpureus</name>
    <name type="common">Fire moss</name>
    <name type="synonym">Dicranum purpureum</name>
    <dbReference type="NCBI Taxonomy" id="3225"/>
    <lineage>
        <taxon>Eukaryota</taxon>
        <taxon>Viridiplantae</taxon>
        <taxon>Streptophyta</taxon>
        <taxon>Embryophyta</taxon>
        <taxon>Bryophyta</taxon>
        <taxon>Bryophytina</taxon>
        <taxon>Bryopsida</taxon>
        <taxon>Dicranidae</taxon>
        <taxon>Pseudoditrichales</taxon>
        <taxon>Ditrichaceae</taxon>
        <taxon>Ceratodon</taxon>
    </lineage>
</organism>
<dbReference type="GO" id="GO:0004674">
    <property type="term" value="F:protein serine/threonine kinase activity"/>
    <property type="evidence" value="ECO:0007669"/>
    <property type="project" value="TreeGrafter"/>
</dbReference>
<evidence type="ECO:0000256" key="1">
    <source>
        <dbReference type="ARBA" id="ARBA00022737"/>
    </source>
</evidence>
<dbReference type="InterPro" id="IPR008271">
    <property type="entry name" value="Ser/Thr_kinase_AS"/>
</dbReference>
<dbReference type="Gene3D" id="1.10.510.10">
    <property type="entry name" value="Transferase(Phosphotransferase) domain 1"/>
    <property type="match status" value="1"/>
</dbReference>
<accession>A0A8T0H3W6</accession>
<dbReference type="AlphaFoldDB" id="A0A8T0H3W6"/>
<dbReference type="Proteomes" id="UP000822688">
    <property type="component" value="Chromosome 7"/>
</dbReference>
<dbReference type="PROSITE" id="PS00108">
    <property type="entry name" value="PROTEIN_KINASE_ST"/>
    <property type="match status" value="1"/>
</dbReference>
<proteinExistence type="predicted"/>
<keyword evidence="1" id="KW-0677">Repeat</keyword>
<dbReference type="InterPro" id="IPR051681">
    <property type="entry name" value="Ser/Thr_Kinases-Pseudokinases"/>
</dbReference>
<dbReference type="InterPro" id="IPR046349">
    <property type="entry name" value="C1-like_sf"/>
</dbReference>
<evidence type="ECO:0000259" key="2">
    <source>
        <dbReference type="PROSITE" id="PS50011"/>
    </source>
</evidence>
<dbReference type="SUPFAM" id="SSF57889">
    <property type="entry name" value="Cysteine-rich domain"/>
    <property type="match status" value="2"/>
</dbReference>
<sequence>MELMEKSLYNLIEDQEDVHFSLHMVVDIIVQIARGMCYLHDQGVAHRDLKPQNVVVSRLTYSHNVEDHFCVKLVDFETSKTQVEVSKSNTMTAHGIGTKMYRAPEVYPNANPTRKGRAVWFKADVFSFAMTCAHVLSLKTPFQDMELPFTAERLYDALMNGRRPSLPNKCPPELCALLKDCWNTIPRKRPSFMEICTRLETFRHIYLTGVSSENMKTGESLVFIKTEIEAQSSLQKVSFDRIKPEVEDNQIDFASIIPCTCGRALELLPQPPSRYTCWRCDICWEDWEDGDGKVFHCETCQFDTHFNCAKIKNKVSVFFHHHPLHLLIRNYYKNNPDSICRFCEESTQDCDWVYRCEECDFDVHALCTKYHREKQCGTIHPHLLKLIQCPPHKSFECARCNDEIVQHTWRYSCTFQSCAFHLHPKCITLTVAPFCIFDCSHRLSLVMDQEGFACARCGALGISWFYQCKVCDVAIHPDCVDDILDEEKANWIGAYEKFMLENGSKDDHSKASMILELLDKLPFSDDLDTSSSTSSKSPPVMTTVSNLRLIENSRFDREFQFGAKYNLKLRRKIVAETAERIKVKKMASKEGRQKIKTNLLGMLENLEKVVVDMRSCENVSQDEVQIAASLKQLKEKQHLVKEQIAMEVQAKRSQGPRIAVFCKNVMKENGMPHWELPTKLQRQAVDWEGLWNYALFCEEPGHEHVVDGKWNITDYWDPIWVVVFLGISNYTEMQPLLDCGLQVVMRAMGALAPDQLTEVQSVTIPCLDAEARPWDLRALAQHKDNQNMEMLKRAADSAADVLLHRFNDRETNILKRFGLQRVCYKLTEEGDSPRYRRGALAWLCTEHLNSGFKDGVLEPHPLKYYNVEDDNLIRFPNADPED</sequence>